<dbReference type="Gene3D" id="3.40.50.300">
    <property type="entry name" value="P-loop containing nucleotide triphosphate hydrolases"/>
    <property type="match status" value="1"/>
</dbReference>
<sequence>MFQDWEQNKTETEDNLTKRSKKKKFLTLEASKNWIEIVERELNESIKQKPKQSCLSLEDMEKYYINRRISYSPSEKDNKSNQIEFTDLVDNTFIDQLYTTFKGQKCFILVAEPGMGKSTLWQHLAFAAQKKFPEKSVFLLYLNNIREKIESVGSLEDVLHIFENHLSSKNSENFKNKDCEIILFLDAFDELDTENLELLPKAIDILLKKENLKLLISSRQRMKDTLERRLKVGAMSVEALSYEDQKAFLKKYWNVEEAFSEKVDQFIVLFLKTFHDGLLGSQFEFLGTPLLLRMLASIHSNLIEQLKFDEFSFTNVFDKQLTVIDVYEKFVTKSLRMTYNKINNIPTETEIPRRCKPLLDYWENEHQQIAVKALFPENLLPSICGANFEQEIERIRLEIVNNEEESLLIEIFERYPRFTHLSYSEFLAAKFLYKFIANHKYQPFKREIANFLKKHSSNVVKIFLVEMIESEMSEPHLEFISTIGDQAAFWAIEANCLNLVKYLQQFYDYDKIRYNFLQYPMLHIAVQCNAIKILEYLLESKLNLEVMNWNRETALLLAYQNLEILKLLVAHGANLHEGHELEVQRKESYFDRILDDANKSYSDQSFDNIILHRAIQHGSNETILYLIDQNVNIHNPDVDGLTPVHQAAVKNRLDILKILVSKGARLNGLTRLKNTTLHLAAESGSKEVVKYLLRRNFDMTSKNIYGKTALDLAKKARKKEIVKNLTSNKKSGDETLNSTFDKLKI</sequence>
<dbReference type="EMBL" id="HBUE01333560">
    <property type="protein sequence ID" value="CAG6594814.1"/>
    <property type="molecule type" value="Transcribed_RNA"/>
</dbReference>
<dbReference type="Pfam" id="PF05729">
    <property type="entry name" value="NACHT"/>
    <property type="match status" value="1"/>
</dbReference>
<keyword evidence="1" id="KW-0677">Repeat</keyword>
<feature type="domain" description="NACHT" evidence="4">
    <location>
        <begin position="108"/>
        <end position="253"/>
    </location>
</feature>
<dbReference type="Pfam" id="PF12796">
    <property type="entry name" value="Ank_2"/>
    <property type="match status" value="3"/>
</dbReference>
<dbReference type="InterPro" id="IPR002110">
    <property type="entry name" value="Ankyrin_rpt"/>
</dbReference>
<dbReference type="InterPro" id="IPR036770">
    <property type="entry name" value="Ankyrin_rpt-contain_sf"/>
</dbReference>
<evidence type="ECO:0000256" key="1">
    <source>
        <dbReference type="ARBA" id="ARBA00022737"/>
    </source>
</evidence>
<dbReference type="PROSITE" id="PS50088">
    <property type="entry name" value="ANK_REPEAT"/>
    <property type="match status" value="2"/>
</dbReference>
<dbReference type="SMART" id="SM00248">
    <property type="entry name" value="ANK"/>
    <property type="match status" value="7"/>
</dbReference>
<keyword evidence="2 3" id="KW-0040">ANK repeat</keyword>
<dbReference type="PANTHER" id="PTHR24198:SF165">
    <property type="entry name" value="ANKYRIN REPEAT-CONTAINING PROTEIN-RELATED"/>
    <property type="match status" value="1"/>
</dbReference>
<reference evidence="5" key="1">
    <citation type="submission" date="2021-05" db="EMBL/GenBank/DDBJ databases">
        <authorList>
            <person name="Alioto T."/>
            <person name="Alioto T."/>
            <person name="Gomez Garrido J."/>
        </authorList>
    </citation>
    <scope>NUCLEOTIDE SEQUENCE</scope>
</reference>
<proteinExistence type="predicted"/>
<accession>A0A8D8HW03</accession>
<protein>
    <submittedName>
        <fullName evidence="5">Ankyrin-1</fullName>
    </submittedName>
</protein>
<evidence type="ECO:0000256" key="3">
    <source>
        <dbReference type="PROSITE-ProRule" id="PRU00023"/>
    </source>
</evidence>
<dbReference type="PROSITE" id="PS50297">
    <property type="entry name" value="ANK_REP_REGION"/>
    <property type="match status" value="2"/>
</dbReference>
<dbReference type="PANTHER" id="PTHR24198">
    <property type="entry name" value="ANKYRIN REPEAT AND PROTEIN KINASE DOMAIN-CONTAINING PROTEIN"/>
    <property type="match status" value="1"/>
</dbReference>
<evidence type="ECO:0000256" key="2">
    <source>
        <dbReference type="ARBA" id="ARBA00023043"/>
    </source>
</evidence>
<dbReference type="Gene3D" id="1.25.40.20">
    <property type="entry name" value="Ankyrin repeat-containing domain"/>
    <property type="match status" value="2"/>
</dbReference>
<dbReference type="InterPro" id="IPR027417">
    <property type="entry name" value="P-loop_NTPase"/>
</dbReference>
<dbReference type="EMBL" id="HBUE01226817">
    <property type="protein sequence ID" value="CAG6542705.1"/>
    <property type="molecule type" value="Transcribed_RNA"/>
</dbReference>
<evidence type="ECO:0000313" key="5">
    <source>
        <dbReference type="EMBL" id="CAG6542705.1"/>
    </source>
</evidence>
<name>A0A8D8HW03_CULPI</name>
<organism evidence="5">
    <name type="scientific">Culex pipiens</name>
    <name type="common">House mosquito</name>
    <dbReference type="NCBI Taxonomy" id="7175"/>
    <lineage>
        <taxon>Eukaryota</taxon>
        <taxon>Metazoa</taxon>
        <taxon>Ecdysozoa</taxon>
        <taxon>Arthropoda</taxon>
        <taxon>Hexapoda</taxon>
        <taxon>Insecta</taxon>
        <taxon>Pterygota</taxon>
        <taxon>Neoptera</taxon>
        <taxon>Endopterygota</taxon>
        <taxon>Diptera</taxon>
        <taxon>Nematocera</taxon>
        <taxon>Culicoidea</taxon>
        <taxon>Culicidae</taxon>
        <taxon>Culicinae</taxon>
        <taxon>Culicini</taxon>
        <taxon>Culex</taxon>
        <taxon>Culex</taxon>
    </lineage>
</organism>
<dbReference type="SUPFAM" id="SSF52540">
    <property type="entry name" value="P-loop containing nucleoside triphosphate hydrolases"/>
    <property type="match status" value="1"/>
</dbReference>
<dbReference type="InterPro" id="IPR007111">
    <property type="entry name" value="NACHT_NTPase"/>
</dbReference>
<feature type="repeat" description="ANK" evidence="3">
    <location>
        <begin position="639"/>
        <end position="671"/>
    </location>
</feature>
<feature type="repeat" description="ANK" evidence="3">
    <location>
        <begin position="672"/>
        <end position="704"/>
    </location>
</feature>
<dbReference type="AlphaFoldDB" id="A0A8D8HW03"/>
<dbReference type="SUPFAM" id="SSF48403">
    <property type="entry name" value="Ankyrin repeat"/>
    <property type="match status" value="1"/>
</dbReference>
<evidence type="ECO:0000259" key="4">
    <source>
        <dbReference type="Pfam" id="PF05729"/>
    </source>
</evidence>